<evidence type="ECO:0000313" key="3">
    <source>
        <dbReference type="Proteomes" id="UP000306196"/>
    </source>
</evidence>
<sequence length="255" mass="27004">MTALFFRRSHALALATSMISLCVLPEWGGAAVILVQDGRATALATDFTSAGTNATTGQGWTQVTDATSAGNHTNSRTGSFMQYLPDTGTGGSPTGGPFLTYEIMVTTPGEYQLYLSWEVNNSNSGTVGGSDSFFVSIAELSDGIGGVHPDWYEITQKEQTNDGDFNTTRWMSSGEAEVNLAGAASNPLLWTIATPGIYTLRFAPREDGVAIDQLVFQTSSMAAPTGFPPTTTVPEPGRAMLLGLGLMLLCLRRGR</sequence>
<name>A0A5R8KHA2_9BACT</name>
<gene>
    <name evidence="2" type="ORF">FEM03_05630</name>
</gene>
<dbReference type="AlphaFoldDB" id="A0A5R8KHA2"/>
<keyword evidence="3" id="KW-1185">Reference proteome</keyword>
<dbReference type="EMBL" id="VAUV01000004">
    <property type="protein sequence ID" value="TLD71621.1"/>
    <property type="molecule type" value="Genomic_DNA"/>
</dbReference>
<keyword evidence="1" id="KW-0732">Signal</keyword>
<feature type="signal peptide" evidence="1">
    <location>
        <begin position="1"/>
        <end position="25"/>
    </location>
</feature>
<dbReference type="Proteomes" id="UP000306196">
    <property type="component" value="Unassembled WGS sequence"/>
</dbReference>
<proteinExistence type="predicted"/>
<evidence type="ECO:0000313" key="2">
    <source>
        <dbReference type="EMBL" id="TLD71621.1"/>
    </source>
</evidence>
<reference evidence="2 3" key="1">
    <citation type="submission" date="2019-05" db="EMBL/GenBank/DDBJ databases">
        <title>Verrucobacter flavum gen. nov., sp. nov. a new member of the family Verrucomicrobiaceae.</title>
        <authorList>
            <person name="Szuroczki S."/>
            <person name="Abbaszade G."/>
            <person name="Szabo A."/>
            <person name="Felfoldi T."/>
            <person name="Schumann P."/>
            <person name="Boka K."/>
            <person name="Keki Z."/>
            <person name="Toumi M."/>
            <person name="Toth E."/>
        </authorList>
    </citation>
    <scope>NUCLEOTIDE SEQUENCE [LARGE SCALE GENOMIC DNA]</scope>
    <source>
        <strain evidence="2 3">MG-N-17</strain>
    </source>
</reference>
<comment type="caution">
    <text evidence="2">The sequence shown here is derived from an EMBL/GenBank/DDBJ whole genome shotgun (WGS) entry which is preliminary data.</text>
</comment>
<evidence type="ECO:0000256" key="1">
    <source>
        <dbReference type="SAM" id="SignalP"/>
    </source>
</evidence>
<dbReference type="RefSeq" id="WP_138085217.1">
    <property type="nucleotide sequence ID" value="NZ_VAUV01000004.1"/>
</dbReference>
<feature type="chain" id="PRO_5024416829" evidence="1">
    <location>
        <begin position="26"/>
        <end position="255"/>
    </location>
</feature>
<accession>A0A5R8KHA2</accession>
<protein>
    <submittedName>
        <fullName evidence="2">Uncharacterized protein</fullName>
    </submittedName>
</protein>
<organism evidence="2 3">
    <name type="scientific">Phragmitibacter flavus</name>
    <dbReference type="NCBI Taxonomy" id="2576071"/>
    <lineage>
        <taxon>Bacteria</taxon>
        <taxon>Pseudomonadati</taxon>
        <taxon>Verrucomicrobiota</taxon>
        <taxon>Verrucomicrobiia</taxon>
        <taxon>Verrucomicrobiales</taxon>
        <taxon>Verrucomicrobiaceae</taxon>
        <taxon>Phragmitibacter</taxon>
    </lineage>
</organism>
<dbReference type="Gene3D" id="2.60.120.1620">
    <property type="match status" value="1"/>
</dbReference>